<evidence type="ECO:0000313" key="1">
    <source>
        <dbReference type="EMBL" id="MDQ0345812.1"/>
    </source>
</evidence>
<protein>
    <submittedName>
        <fullName evidence="1">2-keto-3-deoxy-6-phosphogluconate aldolase</fullName>
    </submittedName>
</protein>
<gene>
    <name evidence="1" type="ORF">J2S76_000213</name>
</gene>
<dbReference type="Gene3D" id="3.20.20.70">
    <property type="entry name" value="Aldolase class I"/>
    <property type="match status" value="1"/>
</dbReference>
<reference evidence="1 2" key="1">
    <citation type="submission" date="2023-07" db="EMBL/GenBank/DDBJ databases">
        <title>Genomic Encyclopedia of Type Strains, Phase IV (KMG-IV): sequencing the most valuable type-strain genomes for metagenomic binning, comparative biology and taxonomic classification.</title>
        <authorList>
            <person name="Goeker M."/>
        </authorList>
    </citation>
    <scope>NUCLEOTIDE SEQUENCE [LARGE SCALE GENOMIC DNA]</scope>
    <source>
        <strain evidence="1 2">DSM 1277</strain>
    </source>
</reference>
<name>A0ABU0DBL5_9HYPH</name>
<keyword evidence="2" id="KW-1185">Reference proteome</keyword>
<accession>A0ABU0DBL5</accession>
<sequence length="72" mass="7516">MINLLAADRLMDSPRTYGAFLLWLLPVGGITPQTMAPHCAAGADGFGLGRALCMPGQSVAQVAAQARSFRIA</sequence>
<organism evidence="1 2">
    <name type="scientific">Ancylobacter vacuolatus</name>
    <dbReference type="NCBI Taxonomy" id="223389"/>
    <lineage>
        <taxon>Bacteria</taxon>
        <taxon>Pseudomonadati</taxon>
        <taxon>Pseudomonadota</taxon>
        <taxon>Alphaproteobacteria</taxon>
        <taxon>Hyphomicrobiales</taxon>
        <taxon>Xanthobacteraceae</taxon>
        <taxon>Ancylobacter</taxon>
    </lineage>
</organism>
<proteinExistence type="predicted"/>
<dbReference type="EMBL" id="JAUSUH010000001">
    <property type="protein sequence ID" value="MDQ0345812.1"/>
    <property type="molecule type" value="Genomic_DNA"/>
</dbReference>
<dbReference type="Proteomes" id="UP001238467">
    <property type="component" value="Unassembled WGS sequence"/>
</dbReference>
<dbReference type="InterPro" id="IPR013785">
    <property type="entry name" value="Aldolase_TIM"/>
</dbReference>
<dbReference type="SUPFAM" id="SSF51569">
    <property type="entry name" value="Aldolase"/>
    <property type="match status" value="1"/>
</dbReference>
<comment type="caution">
    <text evidence="1">The sequence shown here is derived from an EMBL/GenBank/DDBJ whole genome shotgun (WGS) entry which is preliminary data.</text>
</comment>
<evidence type="ECO:0000313" key="2">
    <source>
        <dbReference type="Proteomes" id="UP001238467"/>
    </source>
</evidence>